<comment type="function">
    <text evidence="3">Is also involved in protein lipoylation via its role as an octanoyl/lipoyl carrier protein intermediate.</text>
</comment>
<dbReference type="NCBIfam" id="TIGR00527">
    <property type="entry name" value="gcvH"/>
    <property type="match status" value="1"/>
</dbReference>
<dbReference type="EMBL" id="JACXZA010000005">
    <property type="protein sequence ID" value="MBD3921253.1"/>
    <property type="molecule type" value="Genomic_DNA"/>
</dbReference>
<dbReference type="PROSITE" id="PS00189">
    <property type="entry name" value="LIPOYL"/>
    <property type="match status" value="1"/>
</dbReference>
<keyword evidence="6" id="KW-1185">Reference proteome</keyword>
<dbReference type="SUPFAM" id="SSF51230">
    <property type="entry name" value="Single hybrid motif"/>
    <property type="match status" value="1"/>
</dbReference>
<feature type="domain" description="Lipoyl-binding" evidence="4">
    <location>
        <begin position="24"/>
        <end position="106"/>
    </location>
</feature>
<dbReference type="PROSITE" id="PS50968">
    <property type="entry name" value="BIOTINYL_LIPOYL"/>
    <property type="match status" value="1"/>
</dbReference>
<dbReference type="PANTHER" id="PTHR11715">
    <property type="entry name" value="GLYCINE CLEAVAGE SYSTEM H PROTEIN"/>
    <property type="match status" value="1"/>
</dbReference>
<dbReference type="Proteomes" id="UP000609346">
    <property type="component" value="Unassembled WGS sequence"/>
</dbReference>
<evidence type="ECO:0000256" key="1">
    <source>
        <dbReference type="ARBA" id="ARBA00009249"/>
    </source>
</evidence>
<dbReference type="CDD" id="cd06848">
    <property type="entry name" value="GCS_H"/>
    <property type="match status" value="1"/>
</dbReference>
<dbReference type="NCBIfam" id="NF002270">
    <property type="entry name" value="PRK01202.1"/>
    <property type="match status" value="1"/>
</dbReference>
<evidence type="ECO:0000313" key="6">
    <source>
        <dbReference type="Proteomes" id="UP000609346"/>
    </source>
</evidence>
<gene>
    <name evidence="3 5" type="primary">gcvH</name>
    <name evidence="5" type="ORF">H8B09_20970</name>
</gene>
<comment type="function">
    <text evidence="3">The glycine cleavage system catalyzes the degradation of glycine. The H protein shuttles the methylamine group of glycine from the P protein to the T protein.</text>
</comment>
<evidence type="ECO:0000313" key="5">
    <source>
        <dbReference type="EMBL" id="MBD3921253.1"/>
    </source>
</evidence>
<comment type="cofactor">
    <cofactor evidence="3">
        <name>(R)-lipoate</name>
        <dbReference type="ChEBI" id="CHEBI:83088"/>
    </cofactor>
    <text evidence="3">Binds 1 lipoyl cofactor covalently.</text>
</comment>
<comment type="subunit">
    <text evidence="3">The glycine cleavage system is composed of four proteins: P, T, L and H.</text>
</comment>
<dbReference type="PANTHER" id="PTHR11715:SF3">
    <property type="entry name" value="GLYCINE CLEAVAGE SYSTEM H PROTEIN-RELATED"/>
    <property type="match status" value="1"/>
</dbReference>
<feature type="modified residue" description="N6-lipoyllysine" evidence="3">
    <location>
        <position position="65"/>
    </location>
</feature>
<name>A0ABR8MZ76_9BACL</name>
<dbReference type="Gene3D" id="2.40.50.100">
    <property type="match status" value="1"/>
</dbReference>
<dbReference type="InterPro" id="IPR002930">
    <property type="entry name" value="GCV_H"/>
</dbReference>
<proteinExistence type="inferred from homology"/>
<protein>
    <recommendedName>
        <fullName evidence="3">Glycine cleavage system H protein</fullName>
    </recommendedName>
    <alternativeName>
        <fullName evidence="3">Octanoyl/lipoyl carrier protein</fullName>
    </alternativeName>
</protein>
<accession>A0ABR8MZ76</accession>
<dbReference type="InterPro" id="IPR033753">
    <property type="entry name" value="GCV_H/Fam206"/>
</dbReference>
<keyword evidence="2 3" id="KW-0450">Lipoyl</keyword>
<dbReference type="InterPro" id="IPR000089">
    <property type="entry name" value="Biotin_lipoyl"/>
</dbReference>
<dbReference type="RefSeq" id="WP_191205521.1">
    <property type="nucleotide sequence ID" value="NZ_JACXZA010000005.1"/>
</dbReference>
<evidence type="ECO:0000259" key="4">
    <source>
        <dbReference type="PROSITE" id="PS50968"/>
    </source>
</evidence>
<sequence length="132" mass="14307">MSDIRQGLRYTEEHEWAALSKDGAIRVGITDHAQCLLGDIVYVDVPPVGTPVAALQPMGTIESVKTVSDLFSPLDGVIVRVNGQLHASPELVNEQPYEEGWLVEVAPSGDALDALRRLLTAEQYEQLLSSAP</sequence>
<evidence type="ECO:0000256" key="3">
    <source>
        <dbReference type="HAMAP-Rule" id="MF_00272"/>
    </source>
</evidence>
<dbReference type="InterPro" id="IPR003016">
    <property type="entry name" value="2-oxoA_DH_lipoyl-BS"/>
</dbReference>
<dbReference type="InterPro" id="IPR011053">
    <property type="entry name" value="Single_hybrid_motif"/>
</dbReference>
<reference evidence="5 6" key="1">
    <citation type="submission" date="2020-09" db="EMBL/GenBank/DDBJ databases">
        <title>Paenibacillus sp. strain PR3 16S rRNA gene Genome sequencing and assembly.</title>
        <authorList>
            <person name="Kim J."/>
        </authorList>
    </citation>
    <scope>NUCLEOTIDE SEQUENCE [LARGE SCALE GENOMIC DNA]</scope>
    <source>
        <strain evidence="5 6">PR3</strain>
    </source>
</reference>
<dbReference type="InterPro" id="IPR017453">
    <property type="entry name" value="GCV_H_sub"/>
</dbReference>
<comment type="caution">
    <text evidence="5">The sequence shown here is derived from an EMBL/GenBank/DDBJ whole genome shotgun (WGS) entry which is preliminary data.</text>
</comment>
<comment type="similarity">
    <text evidence="1 3">Belongs to the GcvH family.</text>
</comment>
<organism evidence="5 6">
    <name type="scientific">Paenibacillus terricola</name>
    <dbReference type="NCBI Taxonomy" id="2763503"/>
    <lineage>
        <taxon>Bacteria</taxon>
        <taxon>Bacillati</taxon>
        <taxon>Bacillota</taxon>
        <taxon>Bacilli</taxon>
        <taxon>Bacillales</taxon>
        <taxon>Paenibacillaceae</taxon>
        <taxon>Paenibacillus</taxon>
    </lineage>
</organism>
<dbReference type="Pfam" id="PF01597">
    <property type="entry name" value="GCV_H"/>
    <property type="match status" value="1"/>
</dbReference>
<evidence type="ECO:0000256" key="2">
    <source>
        <dbReference type="ARBA" id="ARBA00022823"/>
    </source>
</evidence>
<dbReference type="HAMAP" id="MF_00272">
    <property type="entry name" value="GcvH"/>
    <property type="match status" value="1"/>
</dbReference>